<evidence type="ECO:0000256" key="2">
    <source>
        <dbReference type="ARBA" id="ARBA00010199"/>
    </source>
</evidence>
<evidence type="ECO:0000256" key="5">
    <source>
        <dbReference type="ARBA" id="ARBA00022692"/>
    </source>
</evidence>
<name>A0A939BY06_9ACTN</name>
<keyword evidence="3" id="KW-0813">Transport</keyword>
<keyword evidence="10" id="KW-1185">Reference proteome</keyword>
<sequence length="446" mass="45203">MPSPAAPSTNRQVVALAVPTLGALLAEPVFLLVDAAVVGHLGTAQLAGVGIASVLLSTAVGLAVFLAYGTTAQVARSLGAGRERDALQFGVAGMWLAALVGAGLLLVGWPLAPLLVDALGGRAAEAGAAGFGVTYLRWSLLGLPGMLLVLAGTGVLRGFQDARTPLVVAVTGAVVNTGLNLVLVLVVGWGVAGAAIGTAVTQTGMAVAFVLVVHRSARRSGGSLRFHPGHVRGAGRAGVPLLLRTAALRGAVLLTTLVAARQGVVALAAHQVLTAIWNFLALGLDALAIAAQALTGRALGAGDAAEVRRLTRLLLRWGLAAGAVLTVVLLVLHTLIGPLFSPDPAVRSAIAAGLVVLAVTQPLAGWVFVLDGVLIGAGDGVYLAWAQLMTLAAYVPAVVALILWPPGGTAGLVWLWIAFAGWFMLARAITLGLRYRSDRWLVTGAG</sequence>
<evidence type="ECO:0000256" key="4">
    <source>
        <dbReference type="ARBA" id="ARBA00022475"/>
    </source>
</evidence>
<dbReference type="Proteomes" id="UP000663792">
    <property type="component" value="Unassembled WGS sequence"/>
</dbReference>
<evidence type="ECO:0000256" key="1">
    <source>
        <dbReference type="ARBA" id="ARBA00004651"/>
    </source>
</evidence>
<feature type="transmembrane region" description="Helical" evidence="8">
    <location>
        <begin position="45"/>
        <end position="68"/>
    </location>
</feature>
<dbReference type="PANTHER" id="PTHR42893:SF46">
    <property type="entry name" value="PROTEIN DETOXIFICATION 44, CHLOROPLASTIC"/>
    <property type="match status" value="1"/>
</dbReference>
<comment type="caution">
    <text evidence="9">The sequence shown here is derived from an EMBL/GenBank/DDBJ whole genome shotgun (WGS) entry which is preliminary data.</text>
</comment>
<evidence type="ECO:0000256" key="6">
    <source>
        <dbReference type="ARBA" id="ARBA00022989"/>
    </source>
</evidence>
<dbReference type="PIRSF" id="PIRSF006603">
    <property type="entry name" value="DinF"/>
    <property type="match status" value="1"/>
</dbReference>
<dbReference type="RefSeq" id="WP_205262049.1">
    <property type="nucleotide sequence ID" value="NZ_JAERWK010000023.1"/>
</dbReference>
<dbReference type="Pfam" id="PF01554">
    <property type="entry name" value="MatE"/>
    <property type="match status" value="2"/>
</dbReference>
<evidence type="ECO:0000256" key="7">
    <source>
        <dbReference type="ARBA" id="ARBA00023136"/>
    </source>
</evidence>
<organism evidence="9 10">
    <name type="scientific">Nakamurella leprariae</name>
    <dbReference type="NCBI Taxonomy" id="2803911"/>
    <lineage>
        <taxon>Bacteria</taxon>
        <taxon>Bacillati</taxon>
        <taxon>Actinomycetota</taxon>
        <taxon>Actinomycetes</taxon>
        <taxon>Nakamurellales</taxon>
        <taxon>Nakamurellaceae</taxon>
        <taxon>Nakamurella</taxon>
    </lineage>
</organism>
<protein>
    <submittedName>
        <fullName evidence="9">MATE family efflux transporter</fullName>
    </submittedName>
</protein>
<evidence type="ECO:0000256" key="3">
    <source>
        <dbReference type="ARBA" id="ARBA00022448"/>
    </source>
</evidence>
<dbReference type="InterPro" id="IPR002528">
    <property type="entry name" value="MATE_fam"/>
</dbReference>
<dbReference type="InterPro" id="IPR044644">
    <property type="entry name" value="DinF-like"/>
</dbReference>
<reference evidence="9" key="1">
    <citation type="submission" date="2021-01" db="EMBL/GenBank/DDBJ databases">
        <title>YIM 132084 draft genome.</title>
        <authorList>
            <person name="An D."/>
        </authorList>
    </citation>
    <scope>NUCLEOTIDE SEQUENCE</scope>
    <source>
        <strain evidence="9">YIM 132084</strain>
    </source>
</reference>
<dbReference type="InterPro" id="IPR048279">
    <property type="entry name" value="MdtK-like"/>
</dbReference>
<keyword evidence="4" id="KW-1003">Cell membrane</keyword>
<keyword evidence="6 8" id="KW-1133">Transmembrane helix</keyword>
<accession>A0A939BY06</accession>
<feature type="transmembrane region" description="Helical" evidence="8">
    <location>
        <begin position="89"/>
        <end position="112"/>
    </location>
</feature>
<gene>
    <name evidence="9" type="ORF">JL106_17515</name>
</gene>
<keyword evidence="7 8" id="KW-0472">Membrane</keyword>
<dbReference type="GO" id="GO:0042910">
    <property type="term" value="F:xenobiotic transmembrane transporter activity"/>
    <property type="evidence" value="ECO:0007669"/>
    <property type="project" value="InterPro"/>
</dbReference>
<keyword evidence="5 8" id="KW-0812">Transmembrane</keyword>
<evidence type="ECO:0000256" key="8">
    <source>
        <dbReference type="SAM" id="Phobius"/>
    </source>
</evidence>
<dbReference type="GO" id="GO:0005886">
    <property type="term" value="C:plasma membrane"/>
    <property type="evidence" value="ECO:0007669"/>
    <property type="project" value="UniProtKB-SubCell"/>
</dbReference>
<dbReference type="AlphaFoldDB" id="A0A939BY06"/>
<feature type="transmembrane region" description="Helical" evidence="8">
    <location>
        <begin position="166"/>
        <end position="186"/>
    </location>
</feature>
<proteinExistence type="inferred from homology"/>
<feature type="transmembrane region" description="Helical" evidence="8">
    <location>
        <begin position="314"/>
        <end position="336"/>
    </location>
</feature>
<evidence type="ECO:0000313" key="9">
    <source>
        <dbReference type="EMBL" id="MBM9469088.1"/>
    </source>
</evidence>
<feature type="transmembrane region" description="Helical" evidence="8">
    <location>
        <begin position="138"/>
        <end position="159"/>
    </location>
</feature>
<dbReference type="NCBIfam" id="TIGR00797">
    <property type="entry name" value="matE"/>
    <property type="match status" value="1"/>
</dbReference>
<comment type="subcellular location">
    <subcellularLocation>
        <location evidence="1">Cell membrane</location>
        <topology evidence="1">Multi-pass membrane protein</topology>
    </subcellularLocation>
</comment>
<feature type="transmembrane region" description="Helical" evidence="8">
    <location>
        <begin position="348"/>
        <end position="370"/>
    </location>
</feature>
<dbReference type="EMBL" id="JAERWK010000023">
    <property type="protein sequence ID" value="MBM9469088.1"/>
    <property type="molecule type" value="Genomic_DNA"/>
</dbReference>
<evidence type="ECO:0000313" key="10">
    <source>
        <dbReference type="Proteomes" id="UP000663792"/>
    </source>
</evidence>
<feature type="transmembrane region" description="Helical" evidence="8">
    <location>
        <begin position="410"/>
        <end position="429"/>
    </location>
</feature>
<dbReference type="PANTHER" id="PTHR42893">
    <property type="entry name" value="PROTEIN DETOXIFICATION 44, CHLOROPLASTIC-RELATED"/>
    <property type="match status" value="1"/>
</dbReference>
<comment type="similarity">
    <text evidence="2">Belongs to the multi antimicrobial extrusion (MATE) (TC 2.A.66.1) family.</text>
</comment>
<dbReference type="GO" id="GO:0015297">
    <property type="term" value="F:antiporter activity"/>
    <property type="evidence" value="ECO:0007669"/>
    <property type="project" value="InterPro"/>
</dbReference>
<feature type="transmembrane region" description="Helical" evidence="8">
    <location>
        <begin position="382"/>
        <end position="404"/>
    </location>
</feature>
<feature type="transmembrane region" description="Helical" evidence="8">
    <location>
        <begin position="192"/>
        <end position="213"/>
    </location>
</feature>